<feature type="region of interest" description="Disordered" evidence="1">
    <location>
        <begin position="476"/>
        <end position="504"/>
    </location>
</feature>
<protein>
    <submittedName>
        <fullName evidence="2">Uncharacterized protein</fullName>
    </submittedName>
</protein>
<reference evidence="2 3" key="1">
    <citation type="submission" date="2019-01" db="EMBL/GenBank/DDBJ databases">
        <title>Genome sequencing of the rare red list fungi Fomitopsis rosea.</title>
        <authorList>
            <person name="Buettner E."/>
            <person name="Kellner H."/>
        </authorList>
    </citation>
    <scope>NUCLEOTIDE SEQUENCE [LARGE SCALE GENOMIC DNA]</scope>
    <source>
        <strain evidence="2 3">DSM 105464</strain>
    </source>
</reference>
<sequence length="504" mass="57065">MASGKTDSAAKKRKNKDKEQRKQKQPSPAANNSDVPDDEPEHQPPSFEDPETSDDDAVPRPPSKRARKTVPDVDESEVDEPTPISQQQQPSTSSNSARRQERTQQQPNESTGRNQQVRRAPAAVKTIDRKEYKIFMKGIHAALEKKCPGTAPSPFDGYWMEARYVVRLIGPFENIDHVMKMSIRLYKNDEVDLSDEGPLIDDEELSAFNKSDLRHWFDLFQKILAACKWLPQLVMRLKKYPGDVASISNFIDRARSAARTDDISRLKYEALVHLPLVEGIDPPGPKLSKTSRGWHCPATARMLCPRTMRDEFDADPAQFCAEVRNGQHTIDHDDWPTLVYSETEFDENNLDHGLLRSAFLLKCWLIVFKGPNSALEDGQGATRKGGRRTLAQVYDITRVDEASICYVVTLARFVLNSCPEWKTKDGSFHGAEFWKNTSMLFEDKAWRDETLAWWNEKALGIKIPGRRTSTTAIARTGPSSVSRLQQQRAARLQQRRPSTSAGES</sequence>
<name>A0A4Y9XN99_9APHY</name>
<proteinExistence type="predicted"/>
<evidence type="ECO:0000313" key="3">
    <source>
        <dbReference type="Proteomes" id="UP000298390"/>
    </source>
</evidence>
<dbReference type="AlphaFoldDB" id="A0A4Y9XN99"/>
<dbReference type="Proteomes" id="UP000298390">
    <property type="component" value="Unassembled WGS sequence"/>
</dbReference>
<dbReference type="Pfam" id="PF20414">
    <property type="entry name" value="DUF6698"/>
    <property type="match status" value="1"/>
</dbReference>
<feature type="compositionally biased region" description="Low complexity" evidence="1">
    <location>
        <begin position="81"/>
        <end position="94"/>
    </location>
</feature>
<dbReference type="STRING" id="34475.A0A4Y9XN99"/>
<organism evidence="2 3">
    <name type="scientific">Rhodofomes roseus</name>
    <dbReference type="NCBI Taxonomy" id="34475"/>
    <lineage>
        <taxon>Eukaryota</taxon>
        <taxon>Fungi</taxon>
        <taxon>Dikarya</taxon>
        <taxon>Basidiomycota</taxon>
        <taxon>Agaricomycotina</taxon>
        <taxon>Agaricomycetes</taxon>
        <taxon>Polyporales</taxon>
        <taxon>Rhodofomes</taxon>
    </lineage>
</organism>
<feature type="region of interest" description="Disordered" evidence="1">
    <location>
        <begin position="1"/>
        <end position="123"/>
    </location>
</feature>
<accession>A0A4Y9XN99</accession>
<comment type="caution">
    <text evidence="2">The sequence shown here is derived from an EMBL/GenBank/DDBJ whole genome shotgun (WGS) entry which is preliminary data.</text>
</comment>
<gene>
    <name evidence="2" type="ORF">EVJ58_g10673</name>
</gene>
<dbReference type="EMBL" id="SEKV01001241">
    <property type="protein sequence ID" value="TFY51238.1"/>
    <property type="molecule type" value="Genomic_DNA"/>
</dbReference>
<feature type="compositionally biased region" description="Low complexity" evidence="1">
    <location>
        <begin position="483"/>
        <end position="496"/>
    </location>
</feature>
<dbReference type="InterPro" id="IPR046521">
    <property type="entry name" value="DUF6698"/>
</dbReference>
<feature type="compositionally biased region" description="Polar residues" evidence="1">
    <location>
        <begin position="103"/>
        <end position="117"/>
    </location>
</feature>
<evidence type="ECO:0000313" key="2">
    <source>
        <dbReference type="EMBL" id="TFY51238.1"/>
    </source>
</evidence>
<evidence type="ECO:0000256" key="1">
    <source>
        <dbReference type="SAM" id="MobiDB-lite"/>
    </source>
</evidence>